<dbReference type="EMBL" id="JADBEF010000001">
    <property type="protein sequence ID" value="MBE1559890.1"/>
    <property type="molecule type" value="Genomic_DNA"/>
</dbReference>
<keyword evidence="2" id="KW-1185">Reference proteome</keyword>
<evidence type="ECO:0000313" key="2">
    <source>
        <dbReference type="Proteomes" id="UP000661607"/>
    </source>
</evidence>
<sequence>MISLKHALNAVMPRPRHACRRSPEGGPMAEVVDGISLARLATGQVRRGGKHFLPERLLVELSDVRGQRAGPDPFLDAFLDCLLDKHEGRFWNRTYLALSLLERLLDDQRSGLSPSRLATLLISDVVRFEIEAAGGSAEFPARGRPDPMTLRKRLRHALRFVADDLDAPPSLLARTVAESRPEELLDHLPRPPATPAGQWFGVTVQPVYVLHDEYFFIRVLQTHEMIFTTIASDMRAAIAALREGRVESCVARVDHAVAVFERAASLFRMVATMRPEQFCGFRQYTDGASAIQSEQYKRFEILCGPPPDPRLHSSAFTSVPVVRAEAERDHDSLTGAYLELRGEAGFDPAQWAALDAALARLEAVHQRWKSTHRSLAVRMLGDAPGSGHTSGVPYLTQCLDNRLFHQLGEAS</sequence>
<dbReference type="PANTHER" id="PTHR10138">
    <property type="entry name" value="TRYPTOPHAN 2,3-DIOXYGENASE"/>
    <property type="match status" value="1"/>
</dbReference>
<name>A0ABR9KDI6_9ACTN</name>
<protein>
    <submittedName>
        <fullName evidence="1">Tryptophan 2,3-dioxygenase</fullName>
    </submittedName>
</protein>
<organism evidence="1 2">
    <name type="scientific">Nonomuraea africana</name>
    <dbReference type="NCBI Taxonomy" id="46171"/>
    <lineage>
        <taxon>Bacteria</taxon>
        <taxon>Bacillati</taxon>
        <taxon>Actinomycetota</taxon>
        <taxon>Actinomycetes</taxon>
        <taxon>Streptosporangiales</taxon>
        <taxon>Streptosporangiaceae</taxon>
        <taxon>Nonomuraea</taxon>
    </lineage>
</organism>
<dbReference type="Pfam" id="PF03301">
    <property type="entry name" value="Trp_dioxygenase"/>
    <property type="match status" value="1"/>
</dbReference>
<dbReference type="RefSeq" id="WP_192775080.1">
    <property type="nucleotide sequence ID" value="NZ_BAAASY010000027.1"/>
</dbReference>
<dbReference type="Proteomes" id="UP000661607">
    <property type="component" value="Unassembled WGS sequence"/>
</dbReference>
<comment type="caution">
    <text evidence="1">The sequence shown here is derived from an EMBL/GenBank/DDBJ whole genome shotgun (WGS) entry which is preliminary data.</text>
</comment>
<accession>A0ABR9KDI6</accession>
<dbReference type="InterPro" id="IPR004981">
    <property type="entry name" value="Trp_2_3_dOase"/>
</dbReference>
<dbReference type="Gene3D" id="1.20.58.480">
    <property type="match status" value="1"/>
</dbReference>
<evidence type="ECO:0000313" key="1">
    <source>
        <dbReference type="EMBL" id="MBE1559890.1"/>
    </source>
</evidence>
<dbReference type="PANTHER" id="PTHR10138:SF0">
    <property type="entry name" value="TRYPTOPHAN 2,3-DIOXYGENASE"/>
    <property type="match status" value="1"/>
</dbReference>
<dbReference type="InterPro" id="IPR037217">
    <property type="entry name" value="Trp/Indoleamine_2_3_dOase-like"/>
</dbReference>
<reference evidence="1 2" key="1">
    <citation type="submission" date="2020-10" db="EMBL/GenBank/DDBJ databases">
        <title>Sequencing the genomes of 1000 actinobacteria strains.</title>
        <authorList>
            <person name="Klenk H.-P."/>
        </authorList>
    </citation>
    <scope>NUCLEOTIDE SEQUENCE [LARGE SCALE GENOMIC DNA]</scope>
    <source>
        <strain evidence="1 2">DSM 43748</strain>
    </source>
</reference>
<dbReference type="SUPFAM" id="SSF140959">
    <property type="entry name" value="Indolic compounds 2,3-dioxygenase-like"/>
    <property type="match status" value="1"/>
</dbReference>
<proteinExistence type="predicted"/>
<gene>
    <name evidence="1" type="ORF">H4W81_002669</name>
</gene>